<dbReference type="EMBL" id="CARXXK010000003">
    <property type="protein sequence ID" value="CAI6361955.1"/>
    <property type="molecule type" value="Genomic_DNA"/>
</dbReference>
<reference evidence="1 2" key="1">
    <citation type="submission" date="2023-01" db="EMBL/GenBank/DDBJ databases">
        <authorList>
            <person name="Whitehead M."/>
        </authorList>
    </citation>
    <scope>NUCLEOTIDE SEQUENCE [LARGE SCALE GENOMIC DNA]</scope>
</reference>
<gene>
    <name evidence="1" type="ORF">MEUPH1_LOCUS17077</name>
</gene>
<organism evidence="1 2">
    <name type="scientific">Macrosiphum euphorbiae</name>
    <name type="common">potato aphid</name>
    <dbReference type="NCBI Taxonomy" id="13131"/>
    <lineage>
        <taxon>Eukaryota</taxon>
        <taxon>Metazoa</taxon>
        <taxon>Ecdysozoa</taxon>
        <taxon>Arthropoda</taxon>
        <taxon>Hexapoda</taxon>
        <taxon>Insecta</taxon>
        <taxon>Pterygota</taxon>
        <taxon>Neoptera</taxon>
        <taxon>Paraneoptera</taxon>
        <taxon>Hemiptera</taxon>
        <taxon>Sternorrhyncha</taxon>
        <taxon>Aphidomorpha</taxon>
        <taxon>Aphidoidea</taxon>
        <taxon>Aphididae</taxon>
        <taxon>Macrosiphini</taxon>
        <taxon>Macrosiphum</taxon>
    </lineage>
</organism>
<comment type="caution">
    <text evidence="1">The sequence shown here is derived from an EMBL/GenBank/DDBJ whole genome shotgun (WGS) entry which is preliminary data.</text>
</comment>
<name>A0AAV0X176_9HEMI</name>
<accession>A0AAV0X176</accession>
<dbReference type="AlphaFoldDB" id="A0AAV0X176"/>
<evidence type="ECO:0000313" key="2">
    <source>
        <dbReference type="Proteomes" id="UP001160148"/>
    </source>
</evidence>
<keyword evidence="2" id="KW-1185">Reference proteome</keyword>
<evidence type="ECO:0000313" key="1">
    <source>
        <dbReference type="EMBL" id="CAI6361955.1"/>
    </source>
</evidence>
<proteinExistence type="predicted"/>
<sequence length="68" mass="7536">MLHSGITQFLCKYNILFHFTPQKTNQKPKMGAERVTMNIVVVGQVQSTKAIKMNVKATTPATSPLMVS</sequence>
<protein>
    <submittedName>
        <fullName evidence="1">Uncharacterized protein</fullName>
    </submittedName>
</protein>
<dbReference type="Proteomes" id="UP001160148">
    <property type="component" value="Unassembled WGS sequence"/>
</dbReference>